<keyword evidence="4" id="KW-1185">Reference proteome</keyword>
<proteinExistence type="predicted"/>
<accession>A0ABX8V8T4</accession>
<dbReference type="RefSeq" id="WP_220641265.1">
    <property type="nucleotide sequence ID" value="NZ_CP080429.1"/>
</dbReference>
<feature type="coiled-coil region" evidence="1">
    <location>
        <begin position="651"/>
        <end position="713"/>
    </location>
</feature>
<keyword evidence="2" id="KW-0472">Membrane</keyword>
<evidence type="ECO:0000313" key="4">
    <source>
        <dbReference type="Proteomes" id="UP000825381"/>
    </source>
</evidence>
<gene>
    <name evidence="3" type="ORF">K1I41_03315</name>
</gene>
<dbReference type="EMBL" id="CP080429">
    <property type="protein sequence ID" value="QYJ68927.1"/>
    <property type="molecule type" value="Genomic_DNA"/>
</dbReference>
<evidence type="ECO:0000313" key="3">
    <source>
        <dbReference type="EMBL" id="QYJ68927.1"/>
    </source>
</evidence>
<name>A0ABX8V8T4_9FLAO</name>
<reference evidence="3 4" key="1">
    <citation type="submission" date="2021-07" db="EMBL/GenBank/DDBJ databases">
        <title>Flavobacterium WSW3-B6 sp.nov, isolated from seaweed.</title>
        <authorList>
            <person name="Muhammad N."/>
            <person name="Ho H."/>
            <person name="Lee Y.-J."/>
            <person name="Nguyen T."/>
            <person name="Ho J."/>
            <person name="Kim S.-G."/>
        </authorList>
    </citation>
    <scope>NUCLEOTIDE SEQUENCE [LARGE SCALE GENOMIC DNA]</scope>
    <source>
        <strain evidence="3 4">WSW3-B6</strain>
    </source>
</reference>
<keyword evidence="1" id="KW-0175">Coiled coil</keyword>
<protein>
    <submittedName>
        <fullName evidence="3">Uncharacterized protein</fullName>
    </submittedName>
</protein>
<feature type="coiled-coil region" evidence="1">
    <location>
        <begin position="320"/>
        <end position="372"/>
    </location>
</feature>
<feature type="transmembrane region" description="Helical" evidence="2">
    <location>
        <begin position="217"/>
        <end position="240"/>
    </location>
</feature>
<organism evidence="3 4">
    <name type="scientific">Flavobacterium litorale</name>
    <dbReference type="NCBI Taxonomy" id="2856519"/>
    <lineage>
        <taxon>Bacteria</taxon>
        <taxon>Pseudomonadati</taxon>
        <taxon>Bacteroidota</taxon>
        <taxon>Flavobacteriia</taxon>
        <taxon>Flavobacteriales</taxon>
        <taxon>Flavobacteriaceae</taxon>
        <taxon>Flavobacterium</taxon>
    </lineage>
</organism>
<evidence type="ECO:0000256" key="2">
    <source>
        <dbReference type="SAM" id="Phobius"/>
    </source>
</evidence>
<feature type="coiled-coil region" evidence="1">
    <location>
        <begin position="22"/>
        <end position="70"/>
    </location>
</feature>
<keyword evidence="2" id="KW-0812">Transmembrane</keyword>
<feature type="coiled-coil region" evidence="1">
    <location>
        <begin position="99"/>
        <end position="147"/>
    </location>
</feature>
<sequence length="967" mass="104767">MANQKITLASLNLDTEGLVNAAKQSEQAITSLKKALDQLRASGASASADFKRMEEQLATLNAIYKVQQEALTKLNKKQEAATKSAKKAAKTNTVLGKAITKTAKSVDDLNDELEDAADAMDDLKDEAADAKDALDDLNDSLDENETKSAGSGSASKKLGKTFTDYKSQVSESFDKINLLNGGLGGFISRAQEAGGTGPLLSSALQGMTSGIVGMTKASLSFIATPIGAVIAAIAIVIALVKNAMDSGSASAKKITKIFDTFTAITDGLMKLLEPLGEFLIDGIAAGFELAGKAAEAAMGFISDGLRFLGFNDAAEGVKTFTEEVKENAAETQRLKDAQEELTKQTTAQEIANEKAKQKISELTDKVNDQTLSEEERLKTLQELSKVEKQNLNERKKLADAAYNNAVANAAKGKYLSDEEKRQLQESGVAYAQKLMAVKGFTQEEIDALKDAQLERMRLSSEEIALTKNTAEQANTIRQQNLDAEHEARQERIEKEKERLSDYAKQLDLELQLFMQKQSQKEMSIEEELAYLKEVEAKQIAIAQAEFAASEKTKNDELALEIRLGEIKAETAKSQADAAVANANRELEAYKQKNQTLINEDTELTKELVKQENERLENIKNKSLEALAIALKTNEDIIAAKKAKNQALTDADLEYLEQKKALENEYQEQQRTNNEALEEEEKAKKVAKQEAELQEKIENAATEYEQQRIIEEERYAQTLAQLEERRANEKLSDDQYKALLLEEEKNHAANKQKIDKAESDNKLELAKGLYSNLATILGKESKAGKAMAIAQATIDTYQSATAAYKAMAGIPVVGPALGAVAAGAAVVTGIKNVKKIASTKPPKAEKGALFNIGGNRHSTGGTLFTGADGTQFEAEQGELIGVMNRNAAQHFMAFNNAFPAGGSSPSASNYFENGGIVSRSIATPGLNTDELAAKIAEANSTMPAPVVSVEDIITEGESYVQVRESADF</sequence>
<dbReference type="Gene3D" id="1.10.287.1490">
    <property type="match status" value="1"/>
</dbReference>
<feature type="coiled-coil region" evidence="1">
    <location>
        <begin position="572"/>
        <end position="625"/>
    </location>
</feature>
<evidence type="ECO:0000256" key="1">
    <source>
        <dbReference type="SAM" id="Coils"/>
    </source>
</evidence>
<feature type="coiled-coil region" evidence="1">
    <location>
        <begin position="478"/>
        <end position="509"/>
    </location>
</feature>
<keyword evidence="2" id="KW-1133">Transmembrane helix</keyword>
<dbReference type="Proteomes" id="UP000825381">
    <property type="component" value="Chromosome"/>
</dbReference>